<reference evidence="2" key="1">
    <citation type="submission" date="2020-08" db="EMBL/GenBank/DDBJ databases">
        <title>Whole genome shotgun sequence of Polymorphospora rubra NBRC 101157.</title>
        <authorList>
            <person name="Komaki H."/>
            <person name="Tamura T."/>
        </authorList>
    </citation>
    <scope>NUCLEOTIDE SEQUENCE</scope>
    <source>
        <strain evidence="2">NBRC 101157</strain>
    </source>
</reference>
<dbReference type="EMBL" id="AP023359">
    <property type="protein sequence ID" value="BCJ66389.1"/>
    <property type="molecule type" value="Genomic_DNA"/>
</dbReference>
<dbReference type="Proteomes" id="UP000680866">
    <property type="component" value="Chromosome"/>
</dbReference>
<proteinExistence type="predicted"/>
<gene>
    <name evidence="2" type="ORF">Prubr_34100</name>
</gene>
<feature type="region of interest" description="Disordered" evidence="1">
    <location>
        <begin position="130"/>
        <end position="154"/>
    </location>
</feature>
<keyword evidence="3" id="KW-1185">Reference proteome</keyword>
<dbReference type="AlphaFoldDB" id="A0A810N2G6"/>
<dbReference type="RefSeq" id="WP_212826466.1">
    <property type="nucleotide sequence ID" value="NZ_AP023359.1"/>
</dbReference>
<feature type="compositionally biased region" description="Polar residues" evidence="1">
    <location>
        <begin position="221"/>
        <end position="242"/>
    </location>
</feature>
<protein>
    <submittedName>
        <fullName evidence="2">Uncharacterized protein</fullName>
    </submittedName>
</protein>
<name>A0A810N2G6_9ACTN</name>
<feature type="region of interest" description="Disordered" evidence="1">
    <location>
        <begin position="369"/>
        <end position="427"/>
    </location>
</feature>
<organism evidence="2 3">
    <name type="scientific">Polymorphospora rubra</name>
    <dbReference type="NCBI Taxonomy" id="338584"/>
    <lineage>
        <taxon>Bacteria</taxon>
        <taxon>Bacillati</taxon>
        <taxon>Actinomycetota</taxon>
        <taxon>Actinomycetes</taxon>
        <taxon>Micromonosporales</taxon>
        <taxon>Micromonosporaceae</taxon>
        <taxon>Polymorphospora</taxon>
    </lineage>
</organism>
<evidence type="ECO:0000313" key="3">
    <source>
        <dbReference type="Proteomes" id="UP000680866"/>
    </source>
</evidence>
<feature type="compositionally biased region" description="Polar residues" evidence="1">
    <location>
        <begin position="369"/>
        <end position="387"/>
    </location>
</feature>
<feature type="region of interest" description="Disordered" evidence="1">
    <location>
        <begin position="182"/>
        <end position="326"/>
    </location>
</feature>
<evidence type="ECO:0000256" key="1">
    <source>
        <dbReference type="SAM" id="MobiDB-lite"/>
    </source>
</evidence>
<evidence type="ECO:0000313" key="2">
    <source>
        <dbReference type="EMBL" id="BCJ66389.1"/>
    </source>
</evidence>
<feature type="compositionally biased region" description="Basic and acidic residues" evidence="1">
    <location>
        <begin position="132"/>
        <end position="141"/>
    </location>
</feature>
<accession>A0A810N2G6</accession>
<sequence length="427" mass="45889">MRREAGEDAARTAWHLFDVPTMWTLVENQRTDNHWKLVNGWRMAYELTSTHLTRLKTYRDNLATAWPPDRSPASAAYCGRLDYLIQHVQQAHDVAVANFTTLSVVTTAIAGARAELKKIYDEYQATRQTMAPHERRFKDPKAPAPPNLDFQNLPGTRRDIEELNARARTLMSSLADTLAEASIQIKQPPPYTPRGTIDSSEPYGEDNRVTSRQIPPIVPLQLSQTGPVPQLSGQANSSQQPATLGPILGGASTLPTLPPSTTIPQSPATSPTNVTTVPPTPAHTITTTPSARSGATDSTSRPPPANHNAFRTGGLGTNGTTPRPAPAGGLIGGIPPSIGTTGISTQPRQRVNPVGGVIGNRGSLLLQTQSSRHGSSGTLPPTTQPSTRDSKWDPDNPWEVQHGTRPVVLPSSDPVRTDPGPVIGQNR</sequence>
<dbReference type="KEGG" id="pry:Prubr_34100"/>
<feature type="compositionally biased region" description="Low complexity" evidence="1">
    <location>
        <begin position="252"/>
        <end position="291"/>
    </location>
</feature>